<dbReference type="AlphaFoldDB" id="A0AAE4FSE6"/>
<evidence type="ECO:0000313" key="2">
    <source>
        <dbReference type="Proteomes" id="UP001268256"/>
    </source>
</evidence>
<keyword evidence="2" id="KW-1185">Reference proteome</keyword>
<comment type="caution">
    <text evidence="1">The sequence shown here is derived from an EMBL/GenBank/DDBJ whole genome shotgun (WGS) entry which is preliminary data.</text>
</comment>
<gene>
    <name evidence="1" type="ORF">RIF25_10600</name>
</gene>
<organism evidence="1 2">
    <name type="scientific">Pseudocalidococcus azoricus BACA0444</name>
    <dbReference type="NCBI Taxonomy" id="2918990"/>
    <lineage>
        <taxon>Bacteria</taxon>
        <taxon>Bacillati</taxon>
        <taxon>Cyanobacteriota</taxon>
        <taxon>Cyanophyceae</taxon>
        <taxon>Acaryochloridales</taxon>
        <taxon>Thermosynechococcaceae</taxon>
        <taxon>Pseudocalidococcus</taxon>
        <taxon>Pseudocalidococcus azoricus</taxon>
    </lineage>
</organism>
<dbReference type="RefSeq" id="WP_322878502.1">
    <property type="nucleotide sequence ID" value="NZ_JAVMIP010000010.1"/>
</dbReference>
<evidence type="ECO:0000313" key="1">
    <source>
        <dbReference type="EMBL" id="MDS3861256.1"/>
    </source>
</evidence>
<dbReference type="Proteomes" id="UP001268256">
    <property type="component" value="Unassembled WGS sequence"/>
</dbReference>
<name>A0AAE4FSE6_9CYAN</name>
<sequence length="31" mass="3599">MTAQKLESLGKTLLELEDISEFQAWLKTFNN</sequence>
<proteinExistence type="predicted"/>
<accession>A0AAE4FSE6</accession>
<reference evidence="2" key="1">
    <citation type="submission" date="2023-07" db="EMBL/GenBank/DDBJ databases">
        <authorList>
            <person name="Luz R."/>
            <person name="Cordeiro R."/>
            <person name="Fonseca A."/>
            <person name="Goncalves V."/>
        </authorList>
    </citation>
    <scope>NUCLEOTIDE SEQUENCE [LARGE SCALE GENOMIC DNA]</scope>
    <source>
        <strain evidence="2">BACA0444</strain>
    </source>
</reference>
<protein>
    <submittedName>
        <fullName evidence="1">Uncharacterized protein</fullName>
    </submittedName>
</protein>
<dbReference type="EMBL" id="JAVMIP010000010">
    <property type="protein sequence ID" value="MDS3861256.1"/>
    <property type="molecule type" value="Genomic_DNA"/>
</dbReference>